<comment type="pathway">
    <text evidence="2">Polyol metabolism; (R,R)-butane-2,3-diol biosynthesis; (R,R)-butane-2,3-diol from pyruvate: step 2/3.</text>
</comment>
<dbReference type="Pfam" id="PF03306">
    <property type="entry name" value="AAL_decarboxy"/>
    <property type="match status" value="1"/>
</dbReference>
<dbReference type="SUPFAM" id="SSF117856">
    <property type="entry name" value="AF0104/ALDC/Ptd012-like"/>
    <property type="match status" value="1"/>
</dbReference>
<reference evidence="9" key="1">
    <citation type="submission" date="2021-01" db="EMBL/GenBank/DDBJ databases">
        <title>Marivirga aurantiaca sp. nov., isolated from intertidal surface sediments.</title>
        <authorList>
            <person name="Zhang M."/>
        </authorList>
    </citation>
    <scope>NUCLEOTIDE SEQUENCE</scope>
    <source>
        <strain evidence="9">S37H4</strain>
    </source>
</reference>
<accession>A0A935C9U8</accession>
<dbReference type="EMBL" id="JAEQBW010000006">
    <property type="protein sequence ID" value="MBK6266184.1"/>
    <property type="molecule type" value="Genomic_DNA"/>
</dbReference>
<protein>
    <recommendedName>
        <fullName evidence="5">Alpha-acetolactate decarboxylase</fullName>
        <ecNumber evidence="4">4.1.1.5</ecNumber>
    </recommendedName>
</protein>
<proteinExistence type="inferred from homology"/>
<comment type="similarity">
    <text evidence="3">Belongs to the alpha-acetolactate decarboxylase family.</text>
</comment>
<dbReference type="InterPro" id="IPR005128">
    <property type="entry name" value="Acetolactate_a_deCO2ase"/>
</dbReference>
<keyword evidence="8" id="KW-0456">Lyase</keyword>
<dbReference type="AlphaFoldDB" id="A0A935C9U8"/>
<evidence type="ECO:0000256" key="2">
    <source>
        <dbReference type="ARBA" id="ARBA00005170"/>
    </source>
</evidence>
<evidence type="ECO:0000256" key="3">
    <source>
        <dbReference type="ARBA" id="ARBA00007106"/>
    </source>
</evidence>
<evidence type="ECO:0000313" key="9">
    <source>
        <dbReference type="EMBL" id="MBK6266184.1"/>
    </source>
</evidence>
<name>A0A935C9U8_9BACT</name>
<comment type="caution">
    <text evidence="9">The sequence shown here is derived from an EMBL/GenBank/DDBJ whole genome shotgun (WGS) entry which is preliminary data.</text>
</comment>
<evidence type="ECO:0000256" key="4">
    <source>
        <dbReference type="ARBA" id="ARBA00013204"/>
    </source>
</evidence>
<keyword evidence="7" id="KW-0005">Acetoin biosynthesis</keyword>
<dbReference type="PANTHER" id="PTHR35524:SF1">
    <property type="entry name" value="ALPHA-ACETOLACTATE DECARBOXYLASE"/>
    <property type="match status" value="1"/>
</dbReference>
<keyword evidence="10" id="KW-1185">Reference proteome</keyword>
<gene>
    <name evidence="9" type="ORF">JKA74_14155</name>
</gene>
<dbReference type="Proteomes" id="UP000611723">
    <property type="component" value="Unassembled WGS sequence"/>
</dbReference>
<dbReference type="Gene3D" id="3.30.1330.80">
    <property type="entry name" value="Hypothetical protein, similar to alpha- acetolactate decarboxylase, domain 2"/>
    <property type="match status" value="1"/>
</dbReference>
<evidence type="ECO:0000256" key="1">
    <source>
        <dbReference type="ARBA" id="ARBA00001784"/>
    </source>
</evidence>
<dbReference type="GO" id="GO:0047605">
    <property type="term" value="F:acetolactate decarboxylase activity"/>
    <property type="evidence" value="ECO:0007669"/>
    <property type="project" value="UniProtKB-EC"/>
</dbReference>
<dbReference type="GO" id="GO:0045151">
    <property type="term" value="P:acetoin biosynthetic process"/>
    <property type="evidence" value="ECO:0007669"/>
    <property type="project" value="UniProtKB-KW"/>
</dbReference>
<evidence type="ECO:0000256" key="7">
    <source>
        <dbReference type="ARBA" id="ARBA00023061"/>
    </source>
</evidence>
<dbReference type="EC" id="4.1.1.5" evidence="4"/>
<evidence type="ECO:0000256" key="6">
    <source>
        <dbReference type="ARBA" id="ARBA00022793"/>
    </source>
</evidence>
<dbReference type="PANTHER" id="PTHR35524">
    <property type="entry name" value="ALPHA-ACETOLACTATE DECARBOXYLASE"/>
    <property type="match status" value="1"/>
</dbReference>
<evidence type="ECO:0000256" key="5">
    <source>
        <dbReference type="ARBA" id="ARBA00020164"/>
    </source>
</evidence>
<organism evidence="9 10">
    <name type="scientific">Marivirga aurantiaca</name>
    <dbReference type="NCBI Taxonomy" id="2802615"/>
    <lineage>
        <taxon>Bacteria</taxon>
        <taxon>Pseudomonadati</taxon>
        <taxon>Bacteroidota</taxon>
        <taxon>Cytophagia</taxon>
        <taxon>Cytophagales</taxon>
        <taxon>Marivirgaceae</taxon>
        <taxon>Marivirga</taxon>
    </lineage>
</organism>
<keyword evidence="6" id="KW-0210">Decarboxylase</keyword>
<comment type="catalytic activity">
    <reaction evidence="1">
        <text>(2S)-2-acetolactate + H(+) = (R)-acetoin + CO2</text>
        <dbReference type="Rhea" id="RHEA:21580"/>
        <dbReference type="ChEBI" id="CHEBI:15378"/>
        <dbReference type="ChEBI" id="CHEBI:15686"/>
        <dbReference type="ChEBI" id="CHEBI:16526"/>
        <dbReference type="ChEBI" id="CHEBI:58476"/>
        <dbReference type="EC" id="4.1.1.5"/>
    </reaction>
</comment>
<evidence type="ECO:0000313" key="10">
    <source>
        <dbReference type="Proteomes" id="UP000611723"/>
    </source>
</evidence>
<evidence type="ECO:0000256" key="8">
    <source>
        <dbReference type="ARBA" id="ARBA00023239"/>
    </source>
</evidence>
<sequence>MAISCGPDSKKETSGTEVQIVGAMKNVMWKGELAGTIQLDTIASKKGLYGLGPVEYLTGELLIIDGQSYVSTVLSDSTMEVKETYDIKAPFFVYANVEHWKEYNLPDSIQNLHQLEQFIDYQSKTNIRPFAFKLKGRIKEAKIHIQNLPKGTKVSSPEEAHQGQTNYLLQNEEVEIVGFFSTEHKGVFTHHDSFLHMHLITTNRSQMGHLDEVIFGDKKMKLYLPER</sequence>